<comment type="similarity">
    <text evidence="2 8">Belongs to the aspartokinase family.</text>
</comment>
<dbReference type="GO" id="GO:0005829">
    <property type="term" value="C:cytosol"/>
    <property type="evidence" value="ECO:0007669"/>
    <property type="project" value="TreeGrafter"/>
</dbReference>
<protein>
    <recommendedName>
        <fullName evidence="8">Aspartokinase</fullName>
        <ecNumber evidence="8">2.7.2.4</ecNumber>
    </recommendedName>
</protein>
<organism evidence="11 12">
    <name type="scientific">Spirosoma montaniterrae</name>
    <dbReference type="NCBI Taxonomy" id="1178516"/>
    <lineage>
        <taxon>Bacteria</taxon>
        <taxon>Pseudomonadati</taxon>
        <taxon>Bacteroidota</taxon>
        <taxon>Cytophagia</taxon>
        <taxon>Cytophagales</taxon>
        <taxon>Cytophagaceae</taxon>
        <taxon>Spirosoma</taxon>
    </lineage>
</organism>
<dbReference type="Pfam" id="PF00696">
    <property type="entry name" value="AA_kinase"/>
    <property type="match status" value="1"/>
</dbReference>
<dbReference type="GO" id="GO:0009090">
    <property type="term" value="P:homoserine biosynthetic process"/>
    <property type="evidence" value="ECO:0007669"/>
    <property type="project" value="TreeGrafter"/>
</dbReference>
<dbReference type="UniPathway" id="UPA00051">
    <property type="reaction ID" value="UER00462"/>
</dbReference>
<dbReference type="EC" id="2.7.2.4" evidence="8"/>
<dbReference type="GO" id="GO:0005524">
    <property type="term" value="F:ATP binding"/>
    <property type="evidence" value="ECO:0007669"/>
    <property type="project" value="UniProtKB-KW"/>
</dbReference>
<dbReference type="AlphaFoldDB" id="A0A1P9X4Q5"/>
<keyword evidence="3 8" id="KW-0808">Transferase</keyword>
<comment type="pathway">
    <text evidence="9">Amino-acid biosynthesis; L-methionine biosynthesis via de novo pathway; L-homoserine from L-aspartate: step 1/3.</text>
</comment>
<dbReference type="Proteomes" id="UP000187941">
    <property type="component" value="Chromosome"/>
</dbReference>
<dbReference type="GO" id="GO:0004072">
    <property type="term" value="F:aspartate kinase activity"/>
    <property type="evidence" value="ECO:0007669"/>
    <property type="project" value="UniProtKB-EC"/>
</dbReference>
<evidence type="ECO:0000259" key="10">
    <source>
        <dbReference type="Pfam" id="PF00696"/>
    </source>
</evidence>
<proteinExistence type="inferred from homology"/>
<dbReference type="KEGG" id="smon:AWR27_20955"/>
<keyword evidence="9" id="KW-0028">Amino-acid biosynthesis</keyword>
<keyword evidence="5 8" id="KW-0418">Kinase</keyword>
<dbReference type="InterPro" id="IPR045865">
    <property type="entry name" value="ACT-like_dom_sf"/>
</dbReference>
<keyword evidence="4" id="KW-0547">Nucleotide-binding</keyword>
<evidence type="ECO:0000256" key="9">
    <source>
        <dbReference type="RuleBase" id="RU004249"/>
    </source>
</evidence>
<evidence type="ECO:0000256" key="5">
    <source>
        <dbReference type="ARBA" id="ARBA00022777"/>
    </source>
</evidence>
<evidence type="ECO:0000256" key="6">
    <source>
        <dbReference type="ARBA" id="ARBA00022840"/>
    </source>
</evidence>
<name>A0A1P9X4Q5_9BACT</name>
<accession>A0A1P9X4Q5</accession>
<dbReference type="SUPFAM" id="SSF55021">
    <property type="entry name" value="ACT-like"/>
    <property type="match status" value="1"/>
</dbReference>
<dbReference type="Gene3D" id="3.40.1160.10">
    <property type="entry name" value="Acetylglutamate kinase-like"/>
    <property type="match status" value="1"/>
</dbReference>
<comment type="catalytic activity">
    <reaction evidence="7 8">
        <text>L-aspartate + ATP = 4-phospho-L-aspartate + ADP</text>
        <dbReference type="Rhea" id="RHEA:23776"/>
        <dbReference type="ChEBI" id="CHEBI:29991"/>
        <dbReference type="ChEBI" id="CHEBI:30616"/>
        <dbReference type="ChEBI" id="CHEBI:57535"/>
        <dbReference type="ChEBI" id="CHEBI:456216"/>
        <dbReference type="EC" id="2.7.2.4"/>
    </reaction>
</comment>
<dbReference type="PANTHER" id="PTHR21499">
    <property type="entry name" value="ASPARTATE KINASE"/>
    <property type="match status" value="1"/>
</dbReference>
<evidence type="ECO:0000256" key="8">
    <source>
        <dbReference type="RuleBase" id="RU003448"/>
    </source>
</evidence>
<dbReference type="InterPro" id="IPR036393">
    <property type="entry name" value="AceGlu_kinase-like_sf"/>
</dbReference>
<feature type="domain" description="Aspartate/glutamate/uridylate kinase" evidence="10">
    <location>
        <begin position="2"/>
        <end position="272"/>
    </location>
</feature>
<dbReference type="STRING" id="1178516.AWR27_20955"/>
<evidence type="ECO:0000256" key="4">
    <source>
        <dbReference type="ARBA" id="ARBA00022741"/>
    </source>
</evidence>
<evidence type="ECO:0000256" key="1">
    <source>
        <dbReference type="ARBA" id="ARBA00004766"/>
    </source>
</evidence>
<dbReference type="InterPro" id="IPR001341">
    <property type="entry name" value="Asp_kinase"/>
</dbReference>
<gene>
    <name evidence="11" type="ORF">AWR27_20955</name>
</gene>
<dbReference type="Gene3D" id="1.20.120.1320">
    <property type="entry name" value="Aspartokinase, catalytic domain"/>
    <property type="match status" value="1"/>
</dbReference>
<dbReference type="OrthoDB" id="9799110at2"/>
<reference evidence="11 12" key="1">
    <citation type="submission" date="2016-01" db="EMBL/GenBank/DDBJ databases">
        <authorList>
            <person name="Oliw E.H."/>
        </authorList>
    </citation>
    <scope>NUCLEOTIDE SEQUENCE [LARGE SCALE GENOMIC DNA]</scope>
    <source>
        <strain evidence="11 12">DY10</strain>
    </source>
</reference>
<dbReference type="EMBL" id="CP014263">
    <property type="protein sequence ID" value="AQG82624.1"/>
    <property type="molecule type" value="Genomic_DNA"/>
</dbReference>
<dbReference type="GO" id="GO:0009089">
    <property type="term" value="P:lysine biosynthetic process via diaminopimelate"/>
    <property type="evidence" value="ECO:0007669"/>
    <property type="project" value="UniProtKB-UniPathway"/>
</dbReference>
<keyword evidence="6" id="KW-0067">ATP-binding</keyword>
<evidence type="ECO:0000256" key="7">
    <source>
        <dbReference type="ARBA" id="ARBA00047872"/>
    </source>
</evidence>
<comment type="pathway">
    <text evidence="1 9">Amino-acid biosynthesis; L-lysine biosynthesis via DAP pathway; (S)-tetrahydrodipicolinate from L-aspartate: step 1/4.</text>
</comment>
<dbReference type="PANTHER" id="PTHR21499:SF59">
    <property type="entry name" value="ASPARTOKINASE"/>
    <property type="match status" value="1"/>
</dbReference>
<dbReference type="InterPro" id="IPR042199">
    <property type="entry name" value="AsparK_Bifunc_asparK/hSer_DH"/>
</dbReference>
<evidence type="ECO:0000313" key="12">
    <source>
        <dbReference type="Proteomes" id="UP000187941"/>
    </source>
</evidence>
<dbReference type="UniPathway" id="UPA00050">
    <property type="reaction ID" value="UER00461"/>
</dbReference>
<evidence type="ECO:0000256" key="3">
    <source>
        <dbReference type="ARBA" id="ARBA00022679"/>
    </source>
</evidence>
<dbReference type="UniPathway" id="UPA00034">
    <property type="reaction ID" value="UER00015"/>
</dbReference>
<dbReference type="NCBIfam" id="TIGR00657">
    <property type="entry name" value="asp_kinases"/>
    <property type="match status" value="1"/>
</dbReference>
<dbReference type="InterPro" id="IPR001048">
    <property type="entry name" value="Asp/Glu/Uridylate_kinase"/>
</dbReference>
<evidence type="ECO:0000313" key="11">
    <source>
        <dbReference type="EMBL" id="AQG82624.1"/>
    </source>
</evidence>
<sequence>MKVFKFGGASVKDAAGVLNLAQIVRTQGQNAVVVVSAMGKTTNALEEVVRAYAAADLDAMHRHWEVVKQYHEQILADLGLGIGVIDDLLYDLDGYLKTPPQGTYNAIYDQIVSVGELLSTRVVGVCLAQVSLPVRWLDARQLVRTDATFREGRVDWAETALRITKAVTGEFVAVTQGFIGQTIDGRTTTLGREGSDYTAAIFAYCLNAKSVTIWKDVPGVLNADPKWFDDTVLLEKLTYQDAIELAYYGATVIHPKTIKPLQNKNIPLYVRSFLKPDAPGTVIGNFEGHLTMPSFIFKIDQVLISLHPNDFSFIAEDNLSRIFGRFAQAGVKINLMQNTAISFSVVVDQNADRVPALLEQLRQDFRVTYNENLELITIRYYDQSTIERVLIDKKLLLEQKSRYTVQLVVR</sequence>
<dbReference type="SUPFAM" id="SSF53633">
    <property type="entry name" value="Carbamate kinase-like"/>
    <property type="match status" value="1"/>
</dbReference>
<dbReference type="GO" id="GO:0009088">
    <property type="term" value="P:threonine biosynthetic process"/>
    <property type="evidence" value="ECO:0007669"/>
    <property type="project" value="UniProtKB-UniPathway"/>
</dbReference>
<dbReference type="RefSeq" id="WP_077134127.1">
    <property type="nucleotide sequence ID" value="NZ_CP014263.1"/>
</dbReference>
<evidence type="ECO:0000256" key="2">
    <source>
        <dbReference type="ARBA" id="ARBA00010122"/>
    </source>
</evidence>
<comment type="pathway">
    <text evidence="9">Amino-acid biosynthesis; L-threonine biosynthesis; L-threonine from L-aspartate: step 1/5.</text>
</comment>
<keyword evidence="12" id="KW-1185">Reference proteome</keyword>